<dbReference type="EMBL" id="BKCJ011479929">
    <property type="protein sequence ID" value="GFD37043.1"/>
    <property type="molecule type" value="Genomic_DNA"/>
</dbReference>
<dbReference type="AlphaFoldDB" id="A0A699VRM6"/>
<feature type="non-terminal residue" evidence="1">
    <location>
        <position position="1"/>
    </location>
</feature>
<comment type="caution">
    <text evidence="1">The sequence shown here is derived from an EMBL/GenBank/DDBJ whole genome shotgun (WGS) entry which is preliminary data.</text>
</comment>
<sequence>RQVQHLHMHIRLVDGDGKHDAGVFQKRVVLLDKGGLHALVGVAHLVIVAVGPENADADEVLLELVHRAHVRAGQEA</sequence>
<organism evidence="1">
    <name type="scientific">Tanacetum cinerariifolium</name>
    <name type="common">Dalmatian daisy</name>
    <name type="synonym">Chrysanthemum cinerariifolium</name>
    <dbReference type="NCBI Taxonomy" id="118510"/>
    <lineage>
        <taxon>Eukaryota</taxon>
        <taxon>Viridiplantae</taxon>
        <taxon>Streptophyta</taxon>
        <taxon>Embryophyta</taxon>
        <taxon>Tracheophyta</taxon>
        <taxon>Spermatophyta</taxon>
        <taxon>Magnoliopsida</taxon>
        <taxon>eudicotyledons</taxon>
        <taxon>Gunneridae</taxon>
        <taxon>Pentapetalae</taxon>
        <taxon>asterids</taxon>
        <taxon>campanulids</taxon>
        <taxon>Asterales</taxon>
        <taxon>Asteraceae</taxon>
        <taxon>Asteroideae</taxon>
        <taxon>Anthemideae</taxon>
        <taxon>Anthemidinae</taxon>
        <taxon>Tanacetum</taxon>
    </lineage>
</organism>
<gene>
    <name evidence="1" type="ORF">Tci_909012</name>
</gene>
<reference evidence="1" key="1">
    <citation type="journal article" date="2019" name="Sci. Rep.">
        <title>Draft genome of Tanacetum cinerariifolium, the natural source of mosquito coil.</title>
        <authorList>
            <person name="Yamashiro T."/>
            <person name="Shiraishi A."/>
            <person name="Satake H."/>
            <person name="Nakayama K."/>
        </authorList>
    </citation>
    <scope>NUCLEOTIDE SEQUENCE</scope>
</reference>
<proteinExistence type="predicted"/>
<evidence type="ECO:0000313" key="1">
    <source>
        <dbReference type="EMBL" id="GFD37043.1"/>
    </source>
</evidence>
<protein>
    <submittedName>
        <fullName evidence="1">Uncharacterized protein</fullName>
    </submittedName>
</protein>
<accession>A0A699VRM6</accession>
<name>A0A699VRM6_TANCI</name>